<dbReference type="AlphaFoldDB" id="A0A9J6CCM4"/>
<evidence type="ECO:0000256" key="1">
    <source>
        <dbReference type="SAM" id="Phobius"/>
    </source>
</evidence>
<evidence type="ECO:0000313" key="3">
    <source>
        <dbReference type="Proteomes" id="UP001107558"/>
    </source>
</evidence>
<reference evidence="2" key="1">
    <citation type="submission" date="2021-03" db="EMBL/GenBank/DDBJ databases">
        <title>Chromosome level genome of the anhydrobiotic midge Polypedilum vanderplanki.</title>
        <authorList>
            <person name="Yoshida Y."/>
            <person name="Kikawada T."/>
            <person name="Gusev O."/>
        </authorList>
    </citation>
    <scope>NUCLEOTIDE SEQUENCE</scope>
    <source>
        <strain evidence="2">NIAS01</strain>
        <tissue evidence="2">Whole body or cell culture</tissue>
    </source>
</reference>
<organism evidence="2 3">
    <name type="scientific">Polypedilum vanderplanki</name>
    <name type="common">Sleeping chironomid midge</name>
    <dbReference type="NCBI Taxonomy" id="319348"/>
    <lineage>
        <taxon>Eukaryota</taxon>
        <taxon>Metazoa</taxon>
        <taxon>Ecdysozoa</taxon>
        <taxon>Arthropoda</taxon>
        <taxon>Hexapoda</taxon>
        <taxon>Insecta</taxon>
        <taxon>Pterygota</taxon>
        <taxon>Neoptera</taxon>
        <taxon>Endopterygota</taxon>
        <taxon>Diptera</taxon>
        <taxon>Nematocera</taxon>
        <taxon>Chironomoidea</taxon>
        <taxon>Chironomidae</taxon>
        <taxon>Chironominae</taxon>
        <taxon>Polypedilum</taxon>
        <taxon>Polypedilum</taxon>
    </lineage>
</organism>
<sequence length="225" mass="25596">MQQECLCIAATCVMLTPGVVDINLFICFYVYIFLFFPSFHLSLLIKENSIFPFQLGAGHIPDGIPRNCAELCDTIPHNCAIQFRTIPPNSTQFRPIMHNSAQFYTIVSYRPPKLNIIFRGLCDHILNCKHPGGKHTVTYRMPDLVPNRPLNLVYQVKCDHCLAPPPVLPPVPPVLLPVPPAVEIPPFHLDNWLAQLDHARIQMSLVLGRHAWQLRMLLILMLTYN</sequence>
<accession>A0A9J6CCM4</accession>
<keyword evidence="3" id="KW-1185">Reference proteome</keyword>
<feature type="transmembrane region" description="Helical" evidence="1">
    <location>
        <begin position="22"/>
        <end position="45"/>
    </location>
</feature>
<dbReference type="Proteomes" id="UP001107558">
    <property type="component" value="Chromosome 1"/>
</dbReference>
<keyword evidence="1" id="KW-0812">Transmembrane</keyword>
<comment type="caution">
    <text evidence="2">The sequence shown here is derived from an EMBL/GenBank/DDBJ whole genome shotgun (WGS) entry which is preliminary data.</text>
</comment>
<name>A0A9J6CCM4_POLVA</name>
<gene>
    <name evidence="2" type="ORF">PVAND_009152</name>
</gene>
<proteinExistence type="predicted"/>
<dbReference type="EMBL" id="JADBJN010000001">
    <property type="protein sequence ID" value="KAG5679592.1"/>
    <property type="molecule type" value="Genomic_DNA"/>
</dbReference>
<keyword evidence="1" id="KW-0472">Membrane</keyword>
<protein>
    <submittedName>
        <fullName evidence="2">Uncharacterized protein</fullName>
    </submittedName>
</protein>
<keyword evidence="1" id="KW-1133">Transmembrane helix</keyword>
<evidence type="ECO:0000313" key="2">
    <source>
        <dbReference type="EMBL" id="KAG5679592.1"/>
    </source>
</evidence>